<sequence length="109" mass="12685">MAQRRWTRKELDELETLAVEHTVKQLAAHFGRTYLQVMCKCSYLGIKPVSEKARWPSADKQFILDNYHLSIKQLAAATGHPEPSVRRLLCDVYGPRWRRTMKSNLEVKS</sequence>
<keyword evidence="2" id="KW-1185">Reference proteome</keyword>
<evidence type="ECO:0000313" key="2">
    <source>
        <dbReference type="Proteomes" id="UP000008893"/>
    </source>
</evidence>
<reference evidence="1 2" key="1">
    <citation type="journal article" date="2011" name="Appl. Environ. Microbiol.">
        <title>Novel Virulent and Broad-Host-Range Erwinia amylovora Bacteriophages Reveal a High Degree of Mosaicism and a Relationship to Enterobacteriaceae Phages.</title>
        <authorList>
            <person name="Born Y."/>
            <person name="Fieseler L."/>
            <person name="Marazzi J."/>
            <person name="Lurz R."/>
            <person name="Duffy B."/>
            <person name="Loessner M.J."/>
        </authorList>
    </citation>
    <scope>NUCLEOTIDE SEQUENCE [LARGE SCALE GENOMIC DNA]</scope>
</reference>
<organism evidence="1 2">
    <name type="scientific">Erwinia phage vB_EamP-S6</name>
    <dbReference type="NCBI Taxonomy" id="1051675"/>
    <lineage>
        <taxon>Viruses</taxon>
        <taxon>Duplodnaviria</taxon>
        <taxon>Heunggongvirae</taxon>
        <taxon>Uroviricota</taxon>
        <taxon>Caudoviricetes</taxon>
        <taxon>Schitoviridae</taxon>
        <taxon>Waedenswilvirus</taxon>
        <taxon>Waedenswilvirus S6</taxon>
    </lineage>
</organism>
<dbReference type="OrthoDB" id="41451at10239"/>
<dbReference type="EMBL" id="HQ728266">
    <property type="protein sequence ID" value="AEJ81579.1"/>
    <property type="molecule type" value="Genomic_DNA"/>
</dbReference>
<protein>
    <submittedName>
        <fullName evidence="1">Gp060</fullName>
    </submittedName>
</protein>
<accession>G0YQF2</accession>
<dbReference type="KEGG" id="vg:14013748"/>
<evidence type="ECO:0000313" key="1">
    <source>
        <dbReference type="EMBL" id="AEJ81579.1"/>
    </source>
</evidence>
<name>G0YQF2_9CAUD</name>
<dbReference type="GeneID" id="14013748"/>
<dbReference type="RefSeq" id="YP_007005796.1">
    <property type="nucleotide sequence ID" value="NC_019514.1"/>
</dbReference>
<dbReference type="Proteomes" id="UP000008893">
    <property type="component" value="Segment"/>
</dbReference>
<proteinExistence type="predicted"/>